<dbReference type="Proteomes" id="UP000236286">
    <property type="component" value="Unassembled WGS sequence"/>
</dbReference>
<name>A0A2J7THY6_METSI</name>
<reference evidence="4 5" key="1">
    <citation type="submission" date="2017-10" db="EMBL/GenBank/DDBJ databases">
        <title>Genome announcement of Methylocella silvestris TVC from permafrost.</title>
        <authorList>
            <person name="Wang J."/>
            <person name="Geng K."/>
            <person name="Ul-Haque F."/>
            <person name="Crombie A.T."/>
            <person name="Street L.E."/>
            <person name="Wookey P.A."/>
            <person name="Murrell J.C."/>
            <person name="Pratscher J."/>
        </authorList>
    </citation>
    <scope>NUCLEOTIDE SEQUENCE [LARGE SCALE GENOMIC DNA]</scope>
    <source>
        <strain evidence="4 5">TVC</strain>
    </source>
</reference>
<gene>
    <name evidence="4" type="ORF">CR492_08255</name>
</gene>
<dbReference type="Gene3D" id="3.40.50.2300">
    <property type="match status" value="1"/>
</dbReference>
<dbReference type="InterPro" id="IPR011006">
    <property type="entry name" value="CheY-like_superfamily"/>
</dbReference>
<sequence length="121" mass="12871">MPPLTISIVDDDAEVRSATASLLRSIGLDVCTFASAEDFLVSTELHETACLIADVHMPGMSGLELQGRLVPMARRFPIILMTAHPTDIARAEAIANGAAGFFAKPFDADALLACVEDNMPK</sequence>
<feature type="domain" description="Response regulatory" evidence="3">
    <location>
        <begin position="5"/>
        <end position="119"/>
    </location>
</feature>
<keyword evidence="1 2" id="KW-0597">Phosphoprotein</keyword>
<dbReference type="SMART" id="SM00448">
    <property type="entry name" value="REC"/>
    <property type="match status" value="1"/>
</dbReference>
<dbReference type="AlphaFoldDB" id="A0A2J7THY6"/>
<dbReference type="Pfam" id="PF00072">
    <property type="entry name" value="Response_reg"/>
    <property type="match status" value="1"/>
</dbReference>
<feature type="modified residue" description="4-aspartylphosphate" evidence="2">
    <location>
        <position position="54"/>
    </location>
</feature>
<evidence type="ECO:0000313" key="5">
    <source>
        <dbReference type="Proteomes" id="UP000236286"/>
    </source>
</evidence>
<dbReference type="PANTHER" id="PTHR44591">
    <property type="entry name" value="STRESS RESPONSE REGULATOR PROTEIN 1"/>
    <property type="match status" value="1"/>
</dbReference>
<evidence type="ECO:0000256" key="2">
    <source>
        <dbReference type="PROSITE-ProRule" id="PRU00169"/>
    </source>
</evidence>
<dbReference type="SUPFAM" id="SSF52172">
    <property type="entry name" value="CheY-like"/>
    <property type="match status" value="1"/>
</dbReference>
<proteinExistence type="predicted"/>
<comment type="caution">
    <text evidence="4">The sequence shown here is derived from an EMBL/GenBank/DDBJ whole genome shotgun (WGS) entry which is preliminary data.</text>
</comment>
<dbReference type="GO" id="GO:0000160">
    <property type="term" value="P:phosphorelay signal transduction system"/>
    <property type="evidence" value="ECO:0007669"/>
    <property type="project" value="InterPro"/>
</dbReference>
<evidence type="ECO:0000256" key="1">
    <source>
        <dbReference type="ARBA" id="ARBA00022553"/>
    </source>
</evidence>
<dbReference type="RefSeq" id="WP_102843274.1">
    <property type="nucleotide sequence ID" value="NZ_PDZR01000007.1"/>
</dbReference>
<dbReference type="EMBL" id="PDZR01000007">
    <property type="protein sequence ID" value="PNG26390.1"/>
    <property type="molecule type" value="Genomic_DNA"/>
</dbReference>
<evidence type="ECO:0000313" key="4">
    <source>
        <dbReference type="EMBL" id="PNG26390.1"/>
    </source>
</evidence>
<organism evidence="4 5">
    <name type="scientific">Methylocella silvestris</name>
    <dbReference type="NCBI Taxonomy" id="199596"/>
    <lineage>
        <taxon>Bacteria</taxon>
        <taxon>Pseudomonadati</taxon>
        <taxon>Pseudomonadota</taxon>
        <taxon>Alphaproteobacteria</taxon>
        <taxon>Hyphomicrobiales</taxon>
        <taxon>Beijerinckiaceae</taxon>
        <taxon>Methylocella</taxon>
    </lineage>
</organism>
<protein>
    <submittedName>
        <fullName evidence="4">Two-component system response regulator</fullName>
    </submittedName>
</protein>
<dbReference type="InterPro" id="IPR001789">
    <property type="entry name" value="Sig_transdc_resp-reg_receiver"/>
</dbReference>
<evidence type="ECO:0000259" key="3">
    <source>
        <dbReference type="PROSITE" id="PS50110"/>
    </source>
</evidence>
<dbReference type="PANTHER" id="PTHR44591:SF25">
    <property type="entry name" value="CHEMOTAXIS TWO-COMPONENT RESPONSE REGULATOR"/>
    <property type="match status" value="1"/>
</dbReference>
<dbReference type="InterPro" id="IPR050595">
    <property type="entry name" value="Bact_response_regulator"/>
</dbReference>
<dbReference type="PROSITE" id="PS50110">
    <property type="entry name" value="RESPONSE_REGULATORY"/>
    <property type="match status" value="1"/>
</dbReference>
<accession>A0A2J7THY6</accession>
<dbReference type="OrthoDB" id="9782655at2"/>